<evidence type="ECO:0000256" key="1">
    <source>
        <dbReference type="SAM" id="SignalP"/>
    </source>
</evidence>
<name>A0A6L3ML05_9BURK</name>
<feature type="chain" id="PRO_5026688338" evidence="1">
    <location>
        <begin position="47"/>
        <end position="367"/>
    </location>
</feature>
<dbReference type="Gene3D" id="3.40.190.10">
    <property type="entry name" value="Periplasmic binding protein-like II"/>
    <property type="match status" value="2"/>
</dbReference>
<dbReference type="SUPFAM" id="SSF53850">
    <property type="entry name" value="Periplasmic binding protein-like II"/>
    <property type="match status" value="1"/>
</dbReference>
<keyword evidence="1" id="KW-0732">Signal</keyword>
<dbReference type="AlphaFoldDB" id="A0A6L3ML05"/>
<comment type="caution">
    <text evidence="2">The sequence shown here is derived from an EMBL/GenBank/DDBJ whole genome shotgun (WGS) entry which is preliminary data.</text>
</comment>
<evidence type="ECO:0000313" key="2">
    <source>
        <dbReference type="EMBL" id="KAB0631812.1"/>
    </source>
</evidence>
<accession>A0A6L3ML05</accession>
<dbReference type="GO" id="GO:0015689">
    <property type="term" value="P:molybdate ion transport"/>
    <property type="evidence" value="ECO:0007669"/>
    <property type="project" value="TreeGrafter"/>
</dbReference>
<dbReference type="GO" id="GO:0030973">
    <property type="term" value="F:molybdate ion binding"/>
    <property type="evidence" value="ECO:0007669"/>
    <property type="project" value="TreeGrafter"/>
</dbReference>
<organism evidence="2 3">
    <name type="scientific">Burkholderia stagnalis</name>
    <dbReference type="NCBI Taxonomy" id="1503054"/>
    <lineage>
        <taxon>Bacteria</taxon>
        <taxon>Pseudomonadati</taxon>
        <taxon>Pseudomonadota</taxon>
        <taxon>Betaproteobacteria</taxon>
        <taxon>Burkholderiales</taxon>
        <taxon>Burkholderiaceae</taxon>
        <taxon>Burkholderia</taxon>
        <taxon>Burkholderia cepacia complex</taxon>
    </lineage>
</organism>
<dbReference type="Pfam" id="PF13531">
    <property type="entry name" value="SBP_bac_11"/>
    <property type="match status" value="1"/>
</dbReference>
<dbReference type="PROSITE" id="PS51318">
    <property type="entry name" value="TAT"/>
    <property type="match status" value="1"/>
</dbReference>
<dbReference type="RefSeq" id="WP_059885855.1">
    <property type="nucleotide sequence ID" value="NZ_CABVPM010000223.1"/>
</dbReference>
<proteinExistence type="predicted"/>
<dbReference type="PANTHER" id="PTHR30632">
    <property type="entry name" value="MOLYBDATE-BINDING PERIPLASMIC PROTEIN"/>
    <property type="match status" value="1"/>
</dbReference>
<evidence type="ECO:0000313" key="3">
    <source>
        <dbReference type="Proteomes" id="UP000473470"/>
    </source>
</evidence>
<dbReference type="PANTHER" id="PTHR30632:SF0">
    <property type="entry name" value="SULFATE-BINDING PROTEIN"/>
    <property type="match status" value="1"/>
</dbReference>
<dbReference type="InterPro" id="IPR050682">
    <property type="entry name" value="ModA/WtpA"/>
</dbReference>
<sequence length="367" mass="39053">MTHTTTSPHAPVTSSRARRILRAALAGALCAAVAVVAASGAPAAFAAPAAAAASASASAATVFPPWQHGRNNDALHRGLEFTVPQVDVLADFHGDLSAPKLVLFVGGNYFFAMAPLVAQFEQDHPEFRGKIFWETIPPGLLVTQIKAGGTITVGNMTWTVKPDAYFAGLSKVNELIADGTLTGPAVPYVTNQLTIMVRAGNPARIASLNDLAKPGLRLAMPNPEFEGVARQIRASLVKAGGDGLARAVYDDKVRAGTTELTRIHHRETALFLMQGRADAGVLWRSEAMFHEQAGHPLGHVDIPAAQNATEIYAGALVKDAPHPEAARQWLAFLRSPDAFRIFQRYGFGRYDADAGADTNTQAEQTHP</sequence>
<dbReference type="InterPro" id="IPR006311">
    <property type="entry name" value="TAT_signal"/>
</dbReference>
<protein>
    <submittedName>
        <fullName evidence="2">ABC transporter substrate-binding protein</fullName>
    </submittedName>
</protein>
<dbReference type="EMBL" id="VZOK01000104">
    <property type="protein sequence ID" value="KAB0631812.1"/>
    <property type="molecule type" value="Genomic_DNA"/>
</dbReference>
<feature type="signal peptide" evidence="1">
    <location>
        <begin position="1"/>
        <end position="46"/>
    </location>
</feature>
<dbReference type="Proteomes" id="UP000473470">
    <property type="component" value="Unassembled WGS sequence"/>
</dbReference>
<gene>
    <name evidence="2" type="ORF">F7R25_34945</name>
</gene>
<reference evidence="2 3" key="1">
    <citation type="submission" date="2019-09" db="EMBL/GenBank/DDBJ databases">
        <title>Draft genome sequences of 48 bacterial type strains from the CCUG.</title>
        <authorList>
            <person name="Tunovic T."/>
            <person name="Pineiro-Iglesias B."/>
            <person name="Unosson C."/>
            <person name="Inganas E."/>
            <person name="Ohlen M."/>
            <person name="Cardew S."/>
            <person name="Jensie-Markopoulos S."/>
            <person name="Salva-Serra F."/>
            <person name="Jaen-Luchoro D."/>
            <person name="Karlsson R."/>
            <person name="Svensson-Stadler L."/>
            <person name="Chun J."/>
            <person name="Moore E."/>
        </authorList>
    </citation>
    <scope>NUCLEOTIDE SEQUENCE [LARGE SCALE GENOMIC DNA]</scope>
    <source>
        <strain evidence="2 3">CCUG 65686</strain>
    </source>
</reference>